<feature type="region of interest" description="Disordered" evidence="1">
    <location>
        <begin position="56"/>
        <end position="76"/>
    </location>
</feature>
<dbReference type="AlphaFoldDB" id="A0A6V3J3T0"/>
<reference evidence="3" key="1">
    <citation type="submission" date="2021-01" db="EMBL/GenBank/DDBJ databases">
        <authorList>
            <person name="Corre E."/>
            <person name="Pelletier E."/>
            <person name="Niang G."/>
            <person name="Scheremetjew M."/>
            <person name="Finn R."/>
            <person name="Kale V."/>
            <person name="Holt S."/>
            <person name="Cochrane G."/>
            <person name="Meng A."/>
            <person name="Brown T."/>
            <person name="Cohen L."/>
        </authorList>
    </citation>
    <scope>NUCLEOTIDE SEQUENCE</scope>
    <source>
        <strain evidence="3">CCCM811</strain>
    </source>
</reference>
<name>A0A6V3J3T0_9EUKA</name>
<dbReference type="EMBL" id="HBIV01003850">
    <property type="protein sequence ID" value="CAE0647853.1"/>
    <property type="molecule type" value="Transcribed_RNA"/>
</dbReference>
<organism evidence="3">
    <name type="scientific">Lotharella globosa</name>
    <dbReference type="NCBI Taxonomy" id="91324"/>
    <lineage>
        <taxon>Eukaryota</taxon>
        <taxon>Sar</taxon>
        <taxon>Rhizaria</taxon>
        <taxon>Cercozoa</taxon>
        <taxon>Chlorarachniophyceae</taxon>
        <taxon>Lotharella</taxon>
    </lineage>
</organism>
<protein>
    <submittedName>
        <fullName evidence="3">Uncharacterized protein</fullName>
    </submittedName>
</protein>
<sequence>MNIVMKNSEVHARIPNPVKNLQLLEVWLKAVTKKIPCMISHMDSMQIKALPDERKRVNTRDVNNTESPPSIEKPPITAAITHVMSSISVGNAISPKCGSPPPGTVR</sequence>
<proteinExistence type="predicted"/>
<evidence type="ECO:0000313" key="2">
    <source>
        <dbReference type="EMBL" id="CAE0647853.1"/>
    </source>
</evidence>
<accession>A0A6V3J3T0</accession>
<gene>
    <name evidence="2" type="ORF">LGLO00237_LOCUS2680</name>
    <name evidence="3" type="ORF">LGLO00237_LOCUS2682</name>
</gene>
<dbReference type="EMBL" id="HBIV01003852">
    <property type="protein sequence ID" value="CAE0647857.1"/>
    <property type="molecule type" value="Transcribed_RNA"/>
</dbReference>
<evidence type="ECO:0000256" key="1">
    <source>
        <dbReference type="SAM" id="MobiDB-lite"/>
    </source>
</evidence>
<evidence type="ECO:0000313" key="3">
    <source>
        <dbReference type="EMBL" id="CAE0647857.1"/>
    </source>
</evidence>